<evidence type="ECO:0000259" key="1">
    <source>
        <dbReference type="Pfam" id="PF13799"/>
    </source>
</evidence>
<gene>
    <name evidence="2" type="ORF">J5W02_05905</name>
</gene>
<organism evidence="2 3">
    <name type="scientific">Caproiciproducens faecalis</name>
    <dbReference type="NCBI Taxonomy" id="2820301"/>
    <lineage>
        <taxon>Bacteria</taxon>
        <taxon>Bacillati</taxon>
        <taxon>Bacillota</taxon>
        <taxon>Clostridia</taxon>
        <taxon>Eubacteriales</taxon>
        <taxon>Acutalibacteraceae</taxon>
        <taxon>Caproiciproducens</taxon>
    </lineage>
</organism>
<evidence type="ECO:0000313" key="3">
    <source>
        <dbReference type="Proteomes" id="UP000719942"/>
    </source>
</evidence>
<comment type="caution">
    <text evidence="2">The sequence shown here is derived from an EMBL/GenBank/DDBJ whole genome shotgun (WGS) entry which is preliminary data.</text>
</comment>
<evidence type="ECO:0000313" key="2">
    <source>
        <dbReference type="EMBL" id="MBW7572343.1"/>
    </source>
</evidence>
<accession>A0ABS7DM27</accession>
<dbReference type="EMBL" id="JAGFNZ010000002">
    <property type="protein sequence ID" value="MBW7572343.1"/>
    <property type="molecule type" value="Genomic_DNA"/>
</dbReference>
<dbReference type="Pfam" id="PF13799">
    <property type="entry name" value="DUF4183"/>
    <property type="match status" value="1"/>
</dbReference>
<keyword evidence="3" id="KW-1185">Reference proteome</keyword>
<reference evidence="2 3" key="1">
    <citation type="submission" date="2021-03" db="EMBL/GenBank/DDBJ databases">
        <title>Caproiciproducens sp. nov. isolated from feces of cow.</title>
        <authorList>
            <person name="Choi J.-Y."/>
        </authorList>
    </citation>
    <scope>NUCLEOTIDE SEQUENCE [LARGE SCALE GENOMIC DNA]</scope>
    <source>
        <strain evidence="2 3">AGMB10547</strain>
    </source>
</reference>
<dbReference type="InterPro" id="IPR025237">
    <property type="entry name" value="DUF4183"/>
</dbReference>
<dbReference type="Proteomes" id="UP000719942">
    <property type="component" value="Unassembled WGS sequence"/>
</dbReference>
<name>A0ABS7DM27_9FIRM</name>
<sequence length="123" mass="12751">MALQLFKLVMNGVTNTVPTELGYFTTASEDVTINSLTSYTLLPDRFVDDDGVAVTSIIPAATSNGYYTLFIDGTLTQSSMYTVGSAAGVTIGNAALTQTITILASSPITLAVTNFAPTTAVNG</sequence>
<dbReference type="RefSeq" id="WP_219964750.1">
    <property type="nucleotide sequence ID" value="NZ_JAGFNZ010000002.1"/>
</dbReference>
<feature type="domain" description="DUF4183" evidence="1">
    <location>
        <begin position="44"/>
        <end position="111"/>
    </location>
</feature>
<proteinExistence type="predicted"/>
<protein>
    <submittedName>
        <fullName evidence="2">DUF4183 domain-containing protein</fullName>
    </submittedName>
</protein>